<evidence type="ECO:0000313" key="1">
    <source>
        <dbReference type="EMBL" id="KAK4674709.1"/>
    </source>
</evidence>
<proteinExistence type="predicted"/>
<dbReference type="SUPFAM" id="SSF56214">
    <property type="entry name" value="4'-phosphopantetheinyl transferase"/>
    <property type="match status" value="1"/>
</dbReference>
<keyword evidence="2" id="KW-1185">Reference proteome</keyword>
<gene>
    <name evidence="1" type="ORF">QC763_0027150</name>
</gene>
<evidence type="ECO:0008006" key="3">
    <source>
        <dbReference type="Google" id="ProtNLM"/>
    </source>
</evidence>
<evidence type="ECO:0000313" key="2">
    <source>
        <dbReference type="Proteomes" id="UP001326199"/>
    </source>
</evidence>
<dbReference type="InterPro" id="IPR037143">
    <property type="entry name" value="4-PPantetheinyl_Trfase_dom_sf"/>
</dbReference>
<dbReference type="RefSeq" id="XP_062772031.1">
    <property type="nucleotide sequence ID" value="XM_062905473.1"/>
</dbReference>
<protein>
    <recommendedName>
        <fullName evidence="3">4'-phosphopantetheinyl transferase domain-containing protein</fullName>
    </recommendedName>
</protein>
<sequence length="258" mass="28090">MKGVIPFPLGLTLGTDVCMIPRVYSLITTNQGTPIIPTLARPFNVINNVDRFTKKLLTQNERERLEELPVYLNAVKVMSFRDGVGPVKHKNLLGRQRSERRGEIWKLAEWLAGRWAAKEAVIKAHAFRAGTSAGKVTFGGVEIMVEGEENLGRRVEETAEEEGEGEGGRVQRKDKGDYILENIDGLGPRAEFGRVTGPPVAVILGNEEVGVKGQVALLSISHDGDYATAVCLGFKPDAFNGNGNGNGNVKIEGKKKAR</sequence>
<dbReference type="GeneID" id="87925450"/>
<dbReference type="Proteomes" id="UP001326199">
    <property type="component" value="Unassembled WGS sequence"/>
</dbReference>
<dbReference type="Gene3D" id="3.90.470.20">
    <property type="entry name" value="4'-phosphopantetheinyl transferase domain"/>
    <property type="match status" value="1"/>
</dbReference>
<dbReference type="EMBL" id="JAFFHB010000001">
    <property type="protein sequence ID" value="KAK4674709.1"/>
    <property type="molecule type" value="Genomic_DNA"/>
</dbReference>
<reference evidence="1 2" key="1">
    <citation type="journal article" date="2023" name="bioRxiv">
        <title>High-quality genome assemblies of four members of thePodospora anserinaspecies complex.</title>
        <authorList>
            <person name="Ament-Velasquez S.L."/>
            <person name="Vogan A.A."/>
            <person name="Wallerman O."/>
            <person name="Hartmann F."/>
            <person name="Gautier V."/>
            <person name="Silar P."/>
            <person name="Giraud T."/>
            <person name="Johannesson H."/>
        </authorList>
    </citation>
    <scope>NUCLEOTIDE SEQUENCE [LARGE SCALE GENOMIC DNA]</scope>
    <source>
        <strain evidence="1 2">CBS 411.78</strain>
    </source>
</reference>
<accession>A0ABR0I3L0</accession>
<name>A0ABR0I3L0_9PEZI</name>
<organism evidence="1 2">
    <name type="scientific">Podospora pseudopauciseta</name>
    <dbReference type="NCBI Taxonomy" id="2093780"/>
    <lineage>
        <taxon>Eukaryota</taxon>
        <taxon>Fungi</taxon>
        <taxon>Dikarya</taxon>
        <taxon>Ascomycota</taxon>
        <taxon>Pezizomycotina</taxon>
        <taxon>Sordariomycetes</taxon>
        <taxon>Sordariomycetidae</taxon>
        <taxon>Sordariales</taxon>
        <taxon>Podosporaceae</taxon>
        <taxon>Podospora</taxon>
    </lineage>
</organism>
<comment type="caution">
    <text evidence="1">The sequence shown here is derived from an EMBL/GenBank/DDBJ whole genome shotgun (WGS) entry which is preliminary data.</text>
</comment>